<name>A0ACC0P501_RHOML</name>
<dbReference type="Proteomes" id="UP001062846">
    <property type="component" value="Chromosome 4"/>
</dbReference>
<organism evidence="1 2">
    <name type="scientific">Rhododendron molle</name>
    <name type="common">Chinese azalea</name>
    <name type="synonym">Azalea mollis</name>
    <dbReference type="NCBI Taxonomy" id="49168"/>
    <lineage>
        <taxon>Eukaryota</taxon>
        <taxon>Viridiplantae</taxon>
        <taxon>Streptophyta</taxon>
        <taxon>Embryophyta</taxon>
        <taxon>Tracheophyta</taxon>
        <taxon>Spermatophyta</taxon>
        <taxon>Magnoliopsida</taxon>
        <taxon>eudicotyledons</taxon>
        <taxon>Gunneridae</taxon>
        <taxon>Pentapetalae</taxon>
        <taxon>asterids</taxon>
        <taxon>Ericales</taxon>
        <taxon>Ericaceae</taxon>
        <taxon>Ericoideae</taxon>
        <taxon>Rhodoreae</taxon>
        <taxon>Rhododendron</taxon>
    </lineage>
</organism>
<evidence type="ECO:0000313" key="2">
    <source>
        <dbReference type="Proteomes" id="UP001062846"/>
    </source>
</evidence>
<evidence type="ECO:0000313" key="1">
    <source>
        <dbReference type="EMBL" id="KAI8559808.1"/>
    </source>
</evidence>
<reference evidence="1" key="1">
    <citation type="submission" date="2022-02" db="EMBL/GenBank/DDBJ databases">
        <title>Plant Genome Project.</title>
        <authorList>
            <person name="Zhang R.-G."/>
        </authorList>
    </citation>
    <scope>NUCLEOTIDE SEQUENCE</scope>
    <source>
        <strain evidence="1">AT1</strain>
    </source>
</reference>
<gene>
    <name evidence="1" type="ORF">RHMOL_Rhmol04G0203400</name>
</gene>
<protein>
    <submittedName>
        <fullName evidence="1">Uncharacterized protein</fullName>
    </submittedName>
</protein>
<keyword evidence="2" id="KW-1185">Reference proteome</keyword>
<accession>A0ACC0P501</accession>
<dbReference type="EMBL" id="CM046391">
    <property type="protein sequence ID" value="KAI8559808.1"/>
    <property type="molecule type" value="Genomic_DNA"/>
</dbReference>
<proteinExistence type="predicted"/>
<sequence>MGLNDELIAQLFQRTLTGSALDWFLTLEFVHYHTWPKIANTFVKQYAYDVQIKLTTQDLEMTKQESSEDFVTFLARWREKAAKIKIHPSEEDQVRIVVNNLRPKYLKHIYTQSITDFKRLHATRLQIEEGIKLGLIGKEEAPPPKKSFPTRTSHASINTLDPALPQDPFQASSAQNSNCPRRNFNPLYMTLSQALTILSRQGHLKPLNKPPPQPPYSPNHDPSKQCAYHQLPSHDTDSYMRLRQDIQDLIDSRTIKPPQPDAQAKSPHNVEPPRNINLVNLSHNPI</sequence>
<comment type="caution">
    <text evidence="1">The sequence shown here is derived from an EMBL/GenBank/DDBJ whole genome shotgun (WGS) entry which is preliminary data.</text>
</comment>